<dbReference type="AlphaFoldDB" id="A0A7R9IH36"/>
<proteinExistence type="predicted"/>
<gene>
    <name evidence="1" type="ORF">TTEB3V08_LOCUS6145</name>
</gene>
<organism evidence="1">
    <name type="scientific">Timema tahoe</name>
    <dbReference type="NCBI Taxonomy" id="61484"/>
    <lineage>
        <taxon>Eukaryota</taxon>
        <taxon>Metazoa</taxon>
        <taxon>Ecdysozoa</taxon>
        <taxon>Arthropoda</taxon>
        <taxon>Hexapoda</taxon>
        <taxon>Insecta</taxon>
        <taxon>Pterygota</taxon>
        <taxon>Neoptera</taxon>
        <taxon>Polyneoptera</taxon>
        <taxon>Phasmatodea</taxon>
        <taxon>Timematodea</taxon>
        <taxon>Timematoidea</taxon>
        <taxon>Timematidae</taxon>
        <taxon>Timema</taxon>
    </lineage>
</organism>
<reference evidence="1" key="1">
    <citation type="submission" date="2020-11" db="EMBL/GenBank/DDBJ databases">
        <authorList>
            <person name="Tran Van P."/>
        </authorList>
    </citation>
    <scope>NUCLEOTIDE SEQUENCE</scope>
</reference>
<evidence type="ECO:0000313" key="1">
    <source>
        <dbReference type="EMBL" id="CAD7458160.1"/>
    </source>
</evidence>
<name>A0A7R9IH36_9NEOP</name>
<sequence>MVIVSSRECYVRLGALSTVYLSATIHKFISSFQTPSVVPSRTRGTTFGQPLMAELGVFNVYCGREGWLARTTALASRRQWGPLNLLEHGLWVCNVSFLVFYKLLERGLWVCNVSCLVFYELLERGLWVFIVSFLVFYELLERGLGTRPSGTKEVGSFTERKTNCESTFITSCVRFHEETFTLNVLLDGKFVDAELLLASKMFHLGNLISKYFSKLQWQLQLQLDP</sequence>
<protein>
    <submittedName>
        <fullName evidence="1">Uncharacterized protein</fullName>
    </submittedName>
</protein>
<dbReference type="EMBL" id="OE002099">
    <property type="protein sequence ID" value="CAD7458160.1"/>
    <property type="molecule type" value="Genomic_DNA"/>
</dbReference>
<accession>A0A7R9IH36</accession>